<accession>H5XCM5</accession>
<protein>
    <submittedName>
        <fullName evidence="1">Uncharacterized protein</fullName>
    </submittedName>
</protein>
<organism evidence="1 2">
    <name type="scientific">Saccharomonospora cyanea NA-134</name>
    <dbReference type="NCBI Taxonomy" id="882082"/>
    <lineage>
        <taxon>Bacteria</taxon>
        <taxon>Bacillati</taxon>
        <taxon>Actinomycetota</taxon>
        <taxon>Actinomycetes</taxon>
        <taxon>Pseudonocardiales</taxon>
        <taxon>Pseudonocardiaceae</taxon>
        <taxon>Saccharomonospora</taxon>
    </lineage>
</organism>
<gene>
    <name evidence="1" type="ORF">SaccyDRAFT_2397</name>
</gene>
<dbReference type="OrthoDB" id="3555895at2"/>
<evidence type="ECO:0000313" key="2">
    <source>
        <dbReference type="Proteomes" id="UP000002791"/>
    </source>
</evidence>
<dbReference type="eggNOG" id="ENOG5030N8A">
    <property type="taxonomic scope" value="Bacteria"/>
</dbReference>
<dbReference type="STRING" id="882082.SaccyDRAFT_2397"/>
<dbReference type="AlphaFoldDB" id="H5XCM5"/>
<keyword evidence="2" id="KW-1185">Reference proteome</keyword>
<sequence length="121" mass="13157">MGLENIWVATITGGLVRADYIAGIESHQTPALTGKPSRWLLDITLAVPAGSGSGDGWEISQLHRTLAQTDGYPARAAEELARTLDGLRRRDTAGVLRAVARHEILRFEFFPFDLGEDSAEP</sequence>
<evidence type="ECO:0000313" key="1">
    <source>
        <dbReference type="EMBL" id="EHR61271.1"/>
    </source>
</evidence>
<dbReference type="EMBL" id="CM001440">
    <property type="protein sequence ID" value="EHR61271.1"/>
    <property type="molecule type" value="Genomic_DNA"/>
</dbReference>
<dbReference type="HOGENOM" id="CLU_133803_0_0_11"/>
<name>H5XCM5_9PSEU</name>
<dbReference type="RefSeq" id="WP_005456375.1">
    <property type="nucleotide sequence ID" value="NZ_CM001440.1"/>
</dbReference>
<reference evidence="1 2" key="1">
    <citation type="submission" date="2011-11" db="EMBL/GenBank/DDBJ databases">
        <title>The Noncontiguous Finished sequence of Saccharomonospora cyanea NA-134.</title>
        <authorList>
            <consortium name="US DOE Joint Genome Institute"/>
            <person name="Lucas S."/>
            <person name="Han J."/>
            <person name="Lapidus A."/>
            <person name="Cheng J.-F."/>
            <person name="Goodwin L."/>
            <person name="Pitluck S."/>
            <person name="Peters L."/>
            <person name="Ovchinnikova G."/>
            <person name="Lu M."/>
            <person name="Detter J.C."/>
            <person name="Han C."/>
            <person name="Tapia R."/>
            <person name="Land M."/>
            <person name="Hauser L."/>
            <person name="Kyrpides N."/>
            <person name="Ivanova N."/>
            <person name="Pagani I."/>
            <person name="Brambilla E.-M."/>
            <person name="Klenk H.-P."/>
            <person name="Woyke T."/>
        </authorList>
    </citation>
    <scope>NUCLEOTIDE SEQUENCE [LARGE SCALE GENOMIC DNA]</scope>
    <source>
        <strain evidence="1 2">NA-134</strain>
    </source>
</reference>
<dbReference type="Proteomes" id="UP000002791">
    <property type="component" value="Chromosome"/>
</dbReference>
<proteinExistence type="predicted"/>